<organism evidence="4">
    <name type="scientific">Leptosphaeria maculans (strain JN3 / isolate v23.1.3 / race Av1-4-5-6-7-8)</name>
    <name type="common">Blackleg fungus</name>
    <name type="synonym">Phoma lingam</name>
    <dbReference type="NCBI Taxonomy" id="985895"/>
    <lineage>
        <taxon>Eukaryota</taxon>
        <taxon>Fungi</taxon>
        <taxon>Dikarya</taxon>
        <taxon>Ascomycota</taxon>
        <taxon>Pezizomycotina</taxon>
        <taxon>Dothideomycetes</taxon>
        <taxon>Pleosporomycetidae</taxon>
        <taxon>Pleosporales</taxon>
        <taxon>Pleosporineae</taxon>
        <taxon>Leptosphaeriaceae</taxon>
        <taxon>Plenodomus</taxon>
        <taxon>Plenodomus lingam/Leptosphaeria maculans species complex</taxon>
    </lineage>
</organism>
<feature type="compositionally biased region" description="Low complexity" evidence="2">
    <location>
        <begin position="372"/>
        <end position="385"/>
    </location>
</feature>
<feature type="compositionally biased region" description="Polar residues" evidence="2">
    <location>
        <begin position="183"/>
        <end position="195"/>
    </location>
</feature>
<dbReference type="OrthoDB" id="272077at2759"/>
<dbReference type="HOGENOM" id="CLU_000288_126_2_1"/>
<feature type="region of interest" description="Disordered" evidence="2">
    <location>
        <begin position="276"/>
        <end position="399"/>
    </location>
</feature>
<feature type="region of interest" description="Disordered" evidence="2">
    <location>
        <begin position="115"/>
        <end position="246"/>
    </location>
</feature>
<dbReference type="SMART" id="SM00671">
    <property type="entry name" value="SEL1"/>
    <property type="match status" value="7"/>
</dbReference>
<feature type="compositionally biased region" description="Basic and acidic residues" evidence="2">
    <location>
        <begin position="805"/>
        <end position="814"/>
    </location>
</feature>
<dbReference type="Proteomes" id="UP000002668">
    <property type="component" value="Genome"/>
</dbReference>
<protein>
    <recommendedName>
        <fullName evidence="5">HCP-like protein</fullName>
    </recommendedName>
</protein>
<evidence type="ECO:0000313" key="4">
    <source>
        <dbReference type="Proteomes" id="UP000002668"/>
    </source>
</evidence>
<gene>
    <name evidence="3" type="ORF">LEMA_P024070.1</name>
</gene>
<dbReference type="AlphaFoldDB" id="E4ZX45"/>
<dbReference type="InterPro" id="IPR011990">
    <property type="entry name" value="TPR-like_helical_dom_sf"/>
</dbReference>
<feature type="compositionally biased region" description="Basic and acidic residues" evidence="2">
    <location>
        <begin position="129"/>
        <end position="138"/>
    </location>
</feature>
<dbReference type="SUPFAM" id="SSF81901">
    <property type="entry name" value="HCP-like"/>
    <property type="match status" value="1"/>
</dbReference>
<dbReference type="InParanoid" id="E4ZX45"/>
<dbReference type="Gene3D" id="1.25.40.10">
    <property type="entry name" value="Tetratricopeptide repeat domain"/>
    <property type="match status" value="2"/>
</dbReference>
<evidence type="ECO:0000256" key="1">
    <source>
        <dbReference type="ARBA" id="ARBA00022737"/>
    </source>
</evidence>
<evidence type="ECO:0000256" key="2">
    <source>
        <dbReference type="SAM" id="MobiDB-lite"/>
    </source>
</evidence>
<dbReference type="VEuPathDB" id="FungiDB:LEMA_P024070.1"/>
<feature type="compositionally biased region" description="Low complexity" evidence="2">
    <location>
        <begin position="141"/>
        <end position="158"/>
    </location>
</feature>
<evidence type="ECO:0008006" key="5">
    <source>
        <dbReference type="Google" id="ProtNLM"/>
    </source>
</evidence>
<dbReference type="Pfam" id="PF08238">
    <property type="entry name" value="Sel1"/>
    <property type="match status" value="7"/>
</dbReference>
<proteinExistence type="predicted"/>
<keyword evidence="4" id="KW-1185">Reference proteome</keyword>
<dbReference type="STRING" id="985895.E4ZX45"/>
<dbReference type="FunCoup" id="E4ZX45">
    <property type="interactions" value="66"/>
</dbReference>
<dbReference type="PANTHER" id="PTHR46430">
    <property type="entry name" value="PROTEIN SKT5-RELATED"/>
    <property type="match status" value="1"/>
</dbReference>
<dbReference type="InterPro" id="IPR051726">
    <property type="entry name" value="Chitin_Synth_Reg"/>
</dbReference>
<dbReference type="EMBL" id="FP929127">
    <property type="protein sequence ID" value="CBX95255.1"/>
    <property type="molecule type" value="Genomic_DNA"/>
</dbReference>
<feature type="region of interest" description="Disordered" evidence="2">
    <location>
        <begin position="786"/>
        <end position="814"/>
    </location>
</feature>
<feature type="compositionally biased region" description="Polar residues" evidence="2">
    <location>
        <begin position="115"/>
        <end position="124"/>
    </location>
</feature>
<evidence type="ECO:0000313" key="3">
    <source>
        <dbReference type="EMBL" id="CBX95255.1"/>
    </source>
</evidence>
<keyword evidence="1" id="KW-0677">Repeat</keyword>
<sequence>MHTTVSLSPVPVYTSTSVRWVCELWCYVQSGKSPVLQYGLSACLELRRPAYRACHLLHFSPQSTPAPPPLSEHSTPAGLFLGQSATIPTSVARSSLLHELASSLSQISVSKRISVSTRTGQRNRSVYAETRRLPKERSGIPSAMAAASSPALPPTSVAQASVAVEQSDRMSSGNAPHRHASPNAAQHRSIPSFSINEHADSIAGGRDSRQSGSSDIPSSNGHSRTPSRESPEWEDEGNAGNSFAVTKEIPLRQLQINDGAYRSRYSHTAEMDTAHLQDGHDGSMYSPTDRQHAVDYSQPPTPPARIYTPREDVQSPTGDPERFSNGGSPNPYRYAQDAPLQVPRSTVPRPSSAYTLGSELNARGRTHSPRLSIGGSPSSQGSPNSYARPTSRNRRSPDVRPLSTYVDLINLPYNQQVAPAANFGHASLRGAVGQNASLLDTKKTLDMYRGNLKKTQDSAVQYEFALFMVQVARDVMASGAGPEEHGLVPSDLLREARLILQRLADRSYPFAQYYLADGYASGLFNKDKPDYDRAFPLFVAASKHGHAESGYRTALCYEFGWGCRKDYAKAVQFFRAAASKNHPGAATRLGKACLTGDMGLQGKYREGVKWLKRASESADFQYNNAPYELGLLHETGYGDDIFKDEIYAVQLFTQAAELGHPLAALKLGEAYEHGLLRCPKDAALSVHYYNCAAQADIPEAMMNLCAWYMVGAEPVLEKDENEAYEWAKKAAEHGLPKAEYACGYFTEMGIGCRRDTLAANVWYVKACDHGDERARQRLAIIQAAASGQEQAPQPLENGKLKKGSKSKDESCVVM</sequence>
<dbReference type="InterPro" id="IPR006597">
    <property type="entry name" value="Sel1-like"/>
</dbReference>
<accession>E4ZX45</accession>
<name>E4ZX45_LEPMJ</name>
<reference evidence="4" key="1">
    <citation type="journal article" date="2011" name="Nat. Commun.">
        <title>Effector diversification within compartments of the Leptosphaeria maculans genome affected by Repeat-Induced Point mutations.</title>
        <authorList>
            <person name="Rouxel T."/>
            <person name="Grandaubert J."/>
            <person name="Hane J.K."/>
            <person name="Hoede C."/>
            <person name="van de Wouw A.P."/>
            <person name="Couloux A."/>
            <person name="Dominguez V."/>
            <person name="Anthouard V."/>
            <person name="Bally P."/>
            <person name="Bourras S."/>
            <person name="Cozijnsen A.J."/>
            <person name="Ciuffetti L.M."/>
            <person name="Degrave A."/>
            <person name="Dilmaghani A."/>
            <person name="Duret L."/>
            <person name="Fudal I."/>
            <person name="Goodwin S.B."/>
            <person name="Gout L."/>
            <person name="Glaser N."/>
            <person name="Linglin J."/>
            <person name="Kema G.H.J."/>
            <person name="Lapalu N."/>
            <person name="Lawrence C.B."/>
            <person name="May K."/>
            <person name="Meyer M."/>
            <person name="Ollivier B."/>
            <person name="Poulain J."/>
            <person name="Schoch C.L."/>
            <person name="Simon A."/>
            <person name="Spatafora J.W."/>
            <person name="Stachowiak A."/>
            <person name="Turgeon B.G."/>
            <person name="Tyler B.M."/>
            <person name="Vincent D."/>
            <person name="Weissenbach J."/>
            <person name="Amselem J."/>
            <person name="Quesneville H."/>
            <person name="Oliver R.P."/>
            <person name="Wincker P."/>
            <person name="Balesdent M.-H."/>
            <person name="Howlett B.J."/>
        </authorList>
    </citation>
    <scope>NUCLEOTIDE SEQUENCE [LARGE SCALE GENOMIC DNA]</scope>
    <source>
        <strain evidence="4">JN3 / isolate v23.1.3 / race Av1-4-5-6-7-8</strain>
    </source>
</reference>
<dbReference type="PANTHER" id="PTHR46430:SF1">
    <property type="entry name" value="CHITIN SYNTHASE REGULATOR SKT5-RELATED"/>
    <property type="match status" value="1"/>
</dbReference>
<dbReference type="eggNOG" id="KOG1550">
    <property type="taxonomic scope" value="Eukaryota"/>
</dbReference>